<keyword evidence="4 12" id="KW-0479">Metal-binding</keyword>
<dbReference type="InterPro" id="IPR006638">
    <property type="entry name" value="Elp3/MiaA/NifB-like_rSAM"/>
</dbReference>
<dbReference type="PANTHER" id="PTHR22960:SF0">
    <property type="entry name" value="MOLYBDENUM COFACTOR BIOSYNTHESIS PROTEIN 1"/>
    <property type="match status" value="1"/>
</dbReference>
<dbReference type="Proteomes" id="UP001058860">
    <property type="component" value="Chromosome"/>
</dbReference>
<accession>A0ABY5PKL7</accession>
<evidence type="ECO:0000256" key="1">
    <source>
        <dbReference type="ARBA" id="ARBA00012167"/>
    </source>
</evidence>
<feature type="binding site" evidence="12">
    <location>
        <position position="96"/>
    </location>
    <ligand>
        <name>GTP</name>
        <dbReference type="ChEBI" id="CHEBI:37565"/>
    </ligand>
</feature>
<dbReference type="SMART" id="SM00729">
    <property type="entry name" value="Elp3"/>
    <property type="match status" value="1"/>
</dbReference>
<dbReference type="PROSITE" id="PS51918">
    <property type="entry name" value="RADICAL_SAM"/>
    <property type="match status" value="1"/>
</dbReference>
<feature type="binding site" evidence="12">
    <location>
        <position position="69"/>
    </location>
    <ligand>
        <name>S-adenosyl-L-methionine</name>
        <dbReference type="ChEBI" id="CHEBI:59789"/>
    </ligand>
</feature>
<evidence type="ECO:0000256" key="12">
    <source>
        <dbReference type="HAMAP-Rule" id="MF_01225"/>
    </source>
</evidence>
<dbReference type="SFLD" id="SFLDG01386">
    <property type="entry name" value="main_SPASM_domain-containing"/>
    <property type="match status" value="1"/>
</dbReference>
<comment type="function">
    <text evidence="12">Catalyzes the cyclization of GTP to (8S)-3',8-cyclo-7,8-dihydroguanosine 5'-triphosphate.</text>
</comment>
<dbReference type="InterPro" id="IPR000385">
    <property type="entry name" value="MoaA_NifB_PqqE_Fe-S-bd_CS"/>
</dbReference>
<dbReference type="CDD" id="cd21117">
    <property type="entry name" value="Twitch_MoaA"/>
    <property type="match status" value="1"/>
</dbReference>
<dbReference type="SFLD" id="SFLDG01067">
    <property type="entry name" value="SPASM/twitch_domain_containing"/>
    <property type="match status" value="1"/>
</dbReference>
<dbReference type="InterPro" id="IPR013483">
    <property type="entry name" value="MoaA"/>
</dbReference>
<feature type="binding site" evidence="12">
    <location>
        <position position="158"/>
    </location>
    <ligand>
        <name>GTP</name>
        <dbReference type="ChEBI" id="CHEBI:37565"/>
    </ligand>
</feature>
<feature type="binding site" evidence="12">
    <location>
        <position position="15"/>
    </location>
    <ligand>
        <name>GTP</name>
        <dbReference type="ChEBI" id="CHEBI:37565"/>
    </ligand>
</feature>
<gene>
    <name evidence="12 14" type="primary">moaA</name>
    <name evidence="14" type="ORF">LRS13_06725</name>
</gene>
<keyword evidence="9 12" id="KW-0501">Molybdenum cofactor biosynthesis</keyword>
<dbReference type="InterPro" id="IPR007197">
    <property type="entry name" value="rSAM"/>
</dbReference>
<dbReference type="CDD" id="cd01335">
    <property type="entry name" value="Radical_SAM"/>
    <property type="match status" value="1"/>
</dbReference>
<dbReference type="PROSITE" id="PS01305">
    <property type="entry name" value="MOAA_NIFB_PQQE"/>
    <property type="match status" value="1"/>
</dbReference>
<feature type="binding site" evidence="12">
    <location>
        <begin position="260"/>
        <end position="262"/>
    </location>
    <ligand>
        <name>GTP</name>
        <dbReference type="ChEBI" id="CHEBI:37565"/>
    </ligand>
</feature>
<feature type="binding site" evidence="12">
    <location>
        <position position="65"/>
    </location>
    <ligand>
        <name>GTP</name>
        <dbReference type="ChEBI" id="CHEBI:37565"/>
    </ligand>
</feature>
<dbReference type="InterPro" id="IPR058240">
    <property type="entry name" value="rSAM_sf"/>
</dbReference>
<dbReference type="InterPro" id="IPR050105">
    <property type="entry name" value="MoCo_biosynth_MoaA/MoaC"/>
</dbReference>
<keyword evidence="7 12" id="KW-0411">Iron-sulfur</keyword>
<dbReference type="Pfam" id="PF04055">
    <property type="entry name" value="Radical_SAM"/>
    <property type="match status" value="1"/>
</dbReference>
<name>A0ABY5PKL7_9ACTN</name>
<dbReference type="RefSeq" id="WP_353865673.1">
    <property type="nucleotide sequence ID" value="NZ_CP088295.1"/>
</dbReference>
<evidence type="ECO:0000256" key="2">
    <source>
        <dbReference type="ARBA" id="ARBA00022485"/>
    </source>
</evidence>
<keyword evidence="10 12" id="KW-0456">Lyase</keyword>
<keyword evidence="2 12" id="KW-0004">4Fe-4S</keyword>
<comment type="subunit">
    <text evidence="12">Monomer and homodimer.</text>
</comment>
<comment type="pathway">
    <text evidence="12">Cofactor biosynthesis; molybdopterin biosynthesis.</text>
</comment>
<feature type="binding site" evidence="12">
    <location>
        <position position="255"/>
    </location>
    <ligand>
        <name>[4Fe-4S] cluster</name>
        <dbReference type="ChEBI" id="CHEBI:49883"/>
        <label>2</label>
        <note>4Fe-4S-substrate</note>
    </ligand>
</feature>
<keyword evidence="3 12" id="KW-0949">S-adenosyl-L-methionine</keyword>
<reference evidence="15" key="1">
    <citation type="submission" date="2021-11" db="EMBL/GenBank/DDBJ databases">
        <title>Cultivation dependent microbiological survey of springs from the worlds oldest radium mine currently devoted to the extraction of radon-saturated water.</title>
        <authorList>
            <person name="Kapinusova G."/>
            <person name="Smrhova T."/>
            <person name="Strejcek M."/>
            <person name="Suman J."/>
            <person name="Jani K."/>
            <person name="Pajer P."/>
            <person name="Uhlik O."/>
        </authorList>
    </citation>
    <scope>NUCLEOTIDE SEQUENCE [LARGE SCALE GENOMIC DNA]</scope>
    <source>
        <strain evidence="15">J379</strain>
    </source>
</reference>
<comment type="catalytic activity">
    <reaction evidence="11 12">
        <text>GTP + AH2 + S-adenosyl-L-methionine = (8S)-3',8-cyclo-7,8-dihydroguanosine 5'-triphosphate + 5'-deoxyadenosine + L-methionine + A + H(+)</text>
        <dbReference type="Rhea" id="RHEA:49576"/>
        <dbReference type="ChEBI" id="CHEBI:13193"/>
        <dbReference type="ChEBI" id="CHEBI:15378"/>
        <dbReference type="ChEBI" id="CHEBI:17319"/>
        <dbReference type="ChEBI" id="CHEBI:17499"/>
        <dbReference type="ChEBI" id="CHEBI:37565"/>
        <dbReference type="ChEBI" id="CHEBI:57844"/>
        <dbReference type="ChEBI" id="CHEBI:59789"/>
        <dbReference type="ChEBI" id="CHEBI:131766"/>
        <dbReference type="EC" id="4.1.99.22"/>
    </reaction>
</comment>
<comment type="cofactor">
    <cofactor evidence="12">
        <name>[4Fe-4S] cluster</name>
        <dbReference type="ChEBI" id="CHEBI:49883"/>
    </cofactor>
    <text evidence="12">Binds 2 [4Fe-4S] clusters. Binds 1 [4Fe-4S] cluster coordinated with 3 cysteines and an exchangeable S-adenosyl-L-methionine and 1 [4Fe-4S] cluster coordinated with 3 cysteines and the GTP-derived substrate.</text>
</comment>
<evidence type="ECO:0000259" key="13">
    <source>
        <dbReference type="PROSITE" id="PS51918"/>
    </source>
</evidence>
<evidence type="ECO:0000256" key="5">
    <source>
        <dbReference type="ARBA" id="ARBA00022741"/>
    </source>
</evidence>
<keyword evidence="8 12" id="KW-0342">GTP-binding</keyword>
<keyword evidence="15" id="KW-1185">Reference proteome</keyword>
<evidence type="ECO:0000256" key="10">
    <source>
        <dbReference type="ARBA" id="ARBA00023239"/>
    </source>
</evidence>
<proteinExistence type="inferred from homology"/>
<evidence type="ECO:0000256" key="3">
    <source>
        <dbReference type="ARBA" id="ARBA00022691"/>
    </source>
</evidence>
<feature type="binding site" evidence="12">
    <location>
        <position position="192"/>
    </location>
    <ligand>
        <name>S-adenosyl-L-methionine</name>
        <dbReference type="ChEBI" id="CHEBI:59789"/>
    </ligand>
</feature>
<keyword evidence="6 12" id="KW-0408">Iron</keyword>
<evidence type="ECO:0000313" key="14">
    <source>
        <dbReference type="EMBL" id="UUY05213.1"/>
    </source>
</evidence>
<evidence type="ECO:0000313" key="15">
    <source>
        <dbReference type="Proteomes" id="UP001058860"/>
    </source>
</evidence>
<dbReference type="InterPro" id="IPR040064">
    <property type="entry name" value="MoaA-like"/>
</dbReference>
<dbReference type="SUPFAM" id="SSF102114">
    <property type="entry name" value="Radical SAM enzymes"/>
    <property type="match status" value="1"/>
</dbReference>
<dbReference type="Gene3D" id="3.20.20.70">
    <property type="entry name" value="Aldolase class I"/>
    <property type="match status" value="1"/>
</dbReference>
<evidence type="ECO:0000256" key="9">
    <source>
        <dbReference type="ARBA" id="ARBA00023150"/>
    </source>
</evidence>
<feature type="binding site" evidence="12">
    <location>
        <position position="29"/>
    </location>
    <ligand>
        <name>[4Fe-4S] cluster</name>
        <dbReference type="ChEBI" id="CHEBI:49883"/>
        <label>1</label>
        <note>4Fe-4S-S-AdoMet</note>
    </ligand>
</feature>
<dbReference type="PANTHER" id="PTHR22960">
    <property type="entry name" value="MOLYBDOPTERIN COFACTOR SYNTHESIS PROTEIN A"/>
    <property type="match status" value="1"/>
</dbReference>
<comment type="similarity">
    <text evidence="12">Belongs to the radical SAM superfamily. MoaA family.</text>
</comment>
<dbReference type="EMBL" id="CP088295">
    <property type="protein sequence ID" value="UUY05213.1"/>
    <property type="molecule type" value="Genomic_DNA"/>
</dbReference>
<evidence type="ECO:0000256" key="11">
    <source>
        <dbReference type="ARBA" id="ARBA00048697"/>
    </source>
</evidence>
<evidence type="ECO:0000256" key="7">
    <source>
        <dbReference type="ARBA" id="ARBA00023014"/>
    </source>
</evidence>
<feature type="binding site" evidence="12">
    <location>
        <position position="22"/>
    </location>
    <ligand>
        <name>[4Fe-4S] cluster</name>
        <dbReference type="ChEBI" id="CHEBI:49883"/>
        <label>1</label>
        <note>4Fe-4S-S-AdoMet</note>
    </ligand>
</feature>
<dbReference type="HAMAP" id="MF_01225_B">
    <property type="entry name" value="MoaA_B"/>
    <property type="match status" value="1"/>
</dbReference>
<protein>
    <recommendedName>
        <fullName evidence="1 12">GTP 3',8-cyclase</fullName>
        <ecNumber evidence="1 12">4.1.99.22</ecNumber>
    </recommendedName>
    <alternativeName>
        <fullName evidence="12">Molybdenum cofactor biosynthesis protein A</fullName>
    </alternativeName>
</protein>
<feature type="domain" description="Radical SAM core" evidence="13">
    <location>
        <begin position="6"/>
        <end position="221"/>
    </location>
</feature>
<dbReference type="SFLD" id="SFLDS00029">
    <property type="entry name" value="Radical_SAM"/>
    <property type="match status" value="1"/>
</dbReference>
<sequence>MTLTDAHGRTVDDLRISVVDRCNLRCTYCMPAEGLPWLDRSDILSFEELERLTRVFVDLGVKTVRLTGGEPLVRKDFPVLAGMLAGIDGIEDLSVTTNGVLLERDAAKLVAAGIDRFNVSLDSLHHERFHQLTRRDDLHRVLRGLQTLGAQPGVGTIKVNCVALRGVTEHEVIDFADLARREPYEVRFIEFMPLDADRNWTPDDVLTGEEIRQIIHATYPLTDPERPAHATAKVCHFLDGKGRVGFINPVSEPFCSDCNRLRLTADGRLRTCLFSQRETDLRAPMREGASDDELGTLIQDAVWRKELKHHVGEPGFVPPPRSMSQIGG</sequence>
<feature type="binding site" evidence="12">
    <location>
        <position position="272"/>
    </location>
    <ligand>
        <name>[4Fe-4S] cluster</name>
        <dbReference type="ChEBI" id="CHEBI:49883"/>
        <label>2</label>
        <note>4Fe-4S-substrate</note>
    </ligand>
</feature>
<evidence type="ECO:0000256" key="8">
    <source>
        <dbReference type="ARBA" id="ARBA00023134"/>
    </source>
</evidence>
<dbReference type="NCBIfam" id="TIGR02666">
    <property type="entry name" value="moaA"/>
    <property type="match status" value="1"/>
</dbReference>
<organism evidence="14 15">
    <name type="scientific">Svornostia abyssi</name>
    <dbReference type="NCBI Taxonomy" id="2898438"/>
    <lineage>
        <taxon>Bacteria</taxon>
        <taxon>Bacillati</taxon>
        <taxon>Actinomycetota</taxon>
        <taxon>Thermoleophilia</taxon>
        <taxon>Solirubrobacterales</taxon>
        <taxon>Baekduiaceae</taxon>
        <taxon>Svornostia</taxon>
    </lineage>
</organism>
<feature type="binding site" evidence="12">
    <location>
        <position position="258"/>
    </location>
    <ligand>
        <name>[4Fe-4S] cluster</name>
        <dbReference type="ChEBI" id="CHEBI:49883"/>
        <label>2</label>
        <note>4Fe-4S-substrate</note>
    </ligand>
</feature>
<feature type="binding site" evidence="12">
    <location>
        <position position="26"/>
    </location>
    <ligand>
        <name>[4Fe-4S] cluster</name>
        <dbReference type="ChEBI" id="CHEBI:49883"/>
        <label>1</label>
        <note>4Fe-4S-S-AdoMet</note>
    </ligand>
</feature>
<dbReference type="InterPro" id="IPR010505">
    <property type="entry name" value="MoaA_twitch"/>
</dbReference>
<evidence type="ECO:0000256" key="4">
    <source>
        <dbReference type="ARBA" id="ARBA00022723"/>
    </source>
</evidence>
<dbReference type="GO" id="GO:0061798">
    <property type="term" value="F:GTP 3',8'-cyclase activity"/>
    <property type="evidence" value="ECO:0007669"/>
    <property type="project" value="UniProtKB-EC"/>
</dbReference>
<dbReference type="EC" id="4.1.99.22" evidence="1 12"/>
<dbReference type="Pfam" id="PF06463">
    <property type="entry name" value="Mob_synth_C"/>
    <property type="match status" value="1"/>
</dbReference>
<evidence type="ECO:0000256" key="6">
    <source>
        <dbReference type="ARBA" id="ARBA00023004"/>
    </source>
</evidence>
<feature type="binding site" evidence="12">
    <location>
        <position position="120"/>
    </location>
    <ligand>
        <name>S-adenosyl-L-methionine</name>
        <dbReference type="ChEBI" id="CHEBI:59789"/>
    </ligand>
</feature>
<keyword evidence="5 12" id="KW-0547">Nucleotide-binding</keyword>
<dbReference type="SFLD" id="SFLDG01383">
    <property type="entry name" value="cyclic_pyranopterin_phosphate"/>
    <property type="match status" value="1"/>
</dbReference>
<feature type="binding site" evidence="12">
    <location>
        <position position="28"/>
    </location>
    <ligand>
        <name>S-adenosyl-L-methionine</name>
        <dbReference type="ChEBI" id="CHEBI:59789"/>
    </ligand>
</feature>
<dbReference type="InterPro" id="IPR013785">
    <property type="entry name" value="Aldolase_TIM"/>
</dbReference>